<name>A0A383W9I5_TETOB</name>
<evidence type="ECO:0000313" key="2">
    <source>
        <dbReference type="EMBL" id="SZX73840.1"/>
    </source>
</evidence>
<dbReference type="PROSITE" id="PS50012">
    <property type="entry name" value="RCC1_3"/>
    <property type="match status" value="2"/>
</dbReference>
<proteinExistence type="predicted"/>
<dbReference type="Proteomes" id="UP000256970">
    <property type="component" value="Unassembled WGS sequence"/>
</dbReference>
<keyword evidence="3" id="KW-1185">Reference proteome</keyword>
<dbReference type="EMBL" id="FNXT01001199">
    <property type="protein sequence ID" value="SZX73840.1"/>
    <property type="molecule type" value="Genomic_DNA"/>
</dbReference>
<dbReference type="GO" id="GO:0005085">
    <property type="term" value="F:guanyl-nucleotide exchange factor activity"/>
    <property type="evidence" value="ECO:0007669"/>
    <property type="project" value="TreeGrafter"/>
</dbReference>
<reference evidence="2 3" key="1">
    <citation type="submission" date="2016-10" db="EMBL/GenBank/DDBJ databases">
        <authorList>
            <person name="Cai Z."/>
        </authorList>
    </citation>
    <scope>NUCLEOTIDE SEQUENCE [LARGE SCALE GENOMIC DNA]</scope>
</reference>
<dbReference type="GO" id="GO:0005737">
    <property type="term" value="C:cytoplasm"/>
    <property type="evidence" value="ECO:0007669"/>
    <property type="project" value="TreeGrafter"/>
</dbReference>
<dbReference type="AlphaFoldDB" id="A0A383W9I5"/>
<dbReference type="Gene3D" id="2.130.10.30">
    <property type="entry name" value="Regulator of chromosome condensation 1/beta-lactamase-inhibitor protein II"/>
    <property type="match status" value="1"/>
</dbReference>
<dbReference type="Pfam" id="PF13540">
    <property type="entry name" value="RCC1_2"/>
    <property type="match status" value="3"/>
</dbReference>
<protein>
    <submittedName>
        <fullName evidence="2">Uncharacterized protein</fullName>
    </submittedName>
</protein>
<evidence type="ECO:0000256" key="1">
    <source>
        <dbReference type="PROSITE-ProRule" id="PRU00235"/>
    </source>
</evidence>
<evidence type="ECO:0000313" key="3">
    <source>
        <dbReference type="Proteomes" id="UP000256970"/>
    </source>
</evidence>
<gene>
    <name evidence="2" type="ORF">BQ4739_LOCUS14085</name>
</gene>
<dbReference type="PANTHER" id="PTHR45982:SF1">
    <property type="entry name" value="REGULATOR OF CHROMOSOME CONDENSATION"/>
    <property type="match status" value="1"/>
</dbReference>
<dbReference type="SUPFAM" id="SSF50985">
    <property type="entry name" value="RCC1/BLIP-II"/>
    <property type="match status" value="1"/>
</dbReference>
<dbReference type="InterPro" id="IPR051553">
    <property type="entry name" value="Ran_GTPase-activating"/>
</dbReference>
<dbReference type="InterPro" id="IPR009091">
    <property type="entry name" value="RCC1/BLIP-II"/>
</dbReference>
<feature type="repeat" description="RCC1" evidence="1">
    <location>
        <begin position="80"/>
        <end position="129"/>
    </location>
</feature>
<feature type="repeat" description="RCC1" evidence="1">
    <location>
        <begin position="29"/>
        <end position="79"/>
    </location>
</feature>
<dbReference type="STRING" id="3088.A0A383W9I5"/>
<sequence>MVSGLSNVRSISAASGNAAGHTCADLENGAARCWGDNSNGQLGNGTTGSNSQVPVVVLGLSNVRSIAAGAVHTCAVLENGTARCWGDNYYGQFGDGTNTGSNAPMAVPGLSSVRSIAAGALHTCAALEDGTARCWGTNYAGELGDGTTIDRWKPVVVSGCAPPPISSNYTECRQVIASVRSQDGREGLNMFGRPCFFEAPLRATLHSVITITKCTRIEYLAAARPRLSECTDKGDFSCWIEVIYNGTRGWIIASIPCGGSEPGGVEVLHYVSYCPAAACPIQAPDTTCRQINARDEVELRRWPCYDDAYVPPDGGGNNSVITYLKRGQTVTYNNTGSQQTSVCGKPPMEGVEPMCWIAVKTATGQEGFIPAAQGDFADAFCNPKPTTYAESLVIQPCAGELYAECRQVTAAAGLIVCLSPCGDIVSPNAGRHCMPPSHLQRCPHNAGKPCQNATALRVLPENAVFNYWGADYNISSTCSTVTGSNIYDGFCWVKATYGKTVGWLPAGYIGNMLTSAFCDYNGTSPGEAYVRSFCDYCLAKKVQCQQKECYKPRTCNPANGLCSPWKPLQAGMRCKSQPNGKCNGRGQCKVRLG</sequence>
<accession>A0A383W9I5</accession>
<dbReference type="PANTHER" id="PTHR45982">
    <property type="entry name" value="REGULATOR OF CHROMOSOME CONDENSATION"/>
    <property type="match status" value="1"/>
</dbReference>
<dbReference type="InterPro" id="IPR000408">
    <property type="entry name" value="Reg_chr_condens"/>
</dbReference>
<organism evidence="2 3">
    <name type="scientific">Tetradesmus obliquus</name>
    <name type="common">Green alga</name>
    <name type="synonym">Acutodesmus obliquus</name>
    <dbReference type="NCBI Taxonomy" id="3088"/>
    <lineage>
        <taxon>Eukaryota</taxon>
        <taxon>Viridiplantae</taxon>
        <taxon>Chlorophyta</taxon>
        <taxon>core chlorophytes</taxon>
        <taxon>Chlorophyceae</taxon>
        <taxon>CS clade</taxon>
        <taxon>Sphaeropleales</taxon>
        <taxon>Scenedesmaceae</taxon>
        <taxon>Tetradesmus</taxon>
    </lineage>
</organism>